<comment type="caution">
    <text evidence="1">The sequence shown here is derived from an EMBL/GenBank/DDBJ whole genome shotgun (WGS) entry which is preliminary data.</text>
</comment>
<accession>A0A819GAJ3</accession>
<evidence type="ECO:0000313" key="1">
    <source>
        <dbReference type="EMBL" id="CAF3880096.1"/>
    </source>
</evidence>
<name>A0A819GAJ3_9BILA</name>
<sequence length="208" mass="24202">MIYLFSHGGDEIDGVYQSHPIRTILADPSVGRLWALNPMQKNVYCYMAPNHKDEIHKCFQDEEIVLDFFEEDFEPTSMIQSNESIGLIDSEHDSYRLYAKDDQFRLITTYQNAHNQQWKLTNGVIFKDNRTLLKFTEDKSYDVDDSNARNNRNTFHNSPRRCLIELTPDGQEKRQIQADTLYSMVLGSNDELILGFAIRGDHGVIHCY</sequence>
<gene>
    <name evidence="1" type="ORF">UXM345_LOCUS9423</name>
</gene>
<organism evidence="1 2">
    <name type="scientific">Rotaria magnacalcarata</name>
    <dbReference type="NCBI Taxonomy" id="392030"/>
    <lineage>
        <taxon>Eukaryota</taxon>
        <taxon>Metazoa</taxon>
        <taxon>Spiralia</taxon>
        <taxon>Gnathifera</taxon>
        <taxon>Rotifera</taxon>
        <taxon>Eurotatoria</taxon>
        <taxon>Bdelloidea</taxon>
        <taxon>Philodinida</taxon>
        <taxon>Philodinidae</taxon>
        <taxon>Rotaria</taxon>
    </lineage>
</organism>
<proteinExistence type="predicted"/>
<dbReference type="AlphaFoldDB" id="A0A819GAJ3"/>
<evidence type="ECO:0000313" key="2">
    <source>
        <dbReference type="Proteomes" id="UP000663842"/>
    </source>
</evidence>
<dbReference type="EMBL" id="CAJOBF010000859">
    <property type="protein sequence ID" value="CAF3880096.1"/>
    <property type="molecule type" value="Genomic_DNA"/>
</dbReference>
<dbReference type="Proteomes" id="UP000663842">
    <property type="component" value="Unassembled WGS sequence"/>
</dbReference>
<reference evidence="1" key="1">
    <citation type="submission" date="2021-02" db="EMBL/GenBank/DDBJ databases">
        <authorList>
            <person name="Nowell W R."/>
        </authorList>
    </citation>
    <scope>NUCLEOTIDE SEQUENCE</scope>
</reference>
<protein>
    <submittedName>
        <fullName evidence="1">Uncharacterized protein</fullName>
    </submittedName>
</protein>